<dbReference type="PROSITE" id="PS01011">
    <property type="entry name" value="FOLYLPOLYGLU_SYNT_1"/>
    <property type="match status" value="1"/>
</dbReference>
<dbReference type="GO" id="GO:0005737">
    <property type="term" value="C:cytoplasm"/>
    <property type="evidence" value="ECO:0007669"/>
    <property type="project" value="TreeGrafter"/>
</dbReference>
<evidence type="ECO:0000256" key="14">
    <source>
        <dbReference type="ARBA" id="ARBA00022842"/>
    </source>
</evidence>
<sequence>MSDLSGIDCLASFSPESANLQQWLAYLEALHPSEIDLGLDRLRQVAERLQVTTLPCDVITVAGTNGKGSTVAMLDSVLRHAGYRVGCYTSPHFLHYNERICLEGKPVSDDLICQAFCQIEQARAEISLTYFEFGTLAAFLIFAEQKPDFAILEVGLGGRLDAVNLIDPDVAIVTTIAKDHESWLGSDLEQIGREKAGIFRPNIPALLGAQEMPASVRATAQSLGASCIAQIGQDYRWQPESNKQQWQWQQLNAEGEVTLCYQALPKPALPLDNAATVIQAVQLLNKPVAPKAIYQGLANASLTGRMQRIGRFLLDVAHNPHAAQYVAARLQEQPKTGRRVALLGMLDDKDIESVLEIMAPEFDAWYIAQLSGPRATPVQRVLEKLSQLGCDNCQGFTDVSAALAAVLKDTSEDDNVLVFGSFYTVAGVLAEKERLTP</sequence>
<dbReference type="GO" id="GO:0008841">
    <property type="term" value="F:dihydrofolate synthase activity"/>
    <property type="evidence" value="ECO:0007669"/>
    <property type="project" value="UniProtKB-EC"/>
</dbReference>
<evidence type="ECO:0000256" key="8">
    <source>
        <dbReference type="ARBA" id="ARBA00013025"/>
    </source>
</evidence>
<dbReference type="Proteomes" id="UP000191418">
    <property type="component" value="Unassembled WGS sequence"/>
</dbReference>
<proteinExistence type="inferred from homology"/>
<comment type="similarity">
    <text evidence="5 23">Belongs to the folylpolyglutamate synthase family.</text>
</comment>
<evidence type="ECO:0000256" key="23">
    <source>
        <dbReference type="PIRNR" id="PIRNR001563"/>
    </source>
</evidence>
<dbReference type="GO" id="GO:0004326">
    <property type="term" value="F:tetrahydrofolylpolyglutamate synthase activity"/>
    <property type="evidence" value="ECO:0007669"/>
    <property type="project" value="UniProtKB-EC"/>
</dbReference>
<comment type="catalytic activity">
    <reaction evidence="19">
        <text>(6S)-5,6,7,8-tetrahydrofolyl-(gamma-L-Glu)(n) + L-glutamate + ATP = (6S)-5,6,7,8-tetrahydrofolyl-(gamma-L-Glu)(n+1) + ADP + phosphate + H(+)</text>
        <dbReference type="Rhea" id="RHEA:10580"/>
        <dbReference type="Rhea" id="RHEA-COMP:14738"/>
        <dbReference type="Rhea" id="RHEA-COMP:14740"/>
        <dbReference type="ChEBI" id="CHEBI:15378"/>
        <dbReference type="ChEBI" id="CHEBI:29985"/>
        <dbReference type="ChEBI" id="CHEBI:30616"/>
        <dbReference type="ChEBI" id="CHEBI:43474"/>
        <dbReference type="ChEBI" id="CHEBI:141005"/>
        <dbReference type="ChEBI" id="CHEBI:456216"/>
        <dbReference type="EC" id="6.3.2.17"/>
    </reaction>
</comment>
<dbReference type="GO" id="GO:0046656">
    <property type="term" value="P:folic acid biosynthetic process"/>
    <property type="evidence" value="ECO:0007669"/>
    <property type="project" value="UniProtKB-KW"/>
</dbReference>
<dbReference type="GO" id="GO:0005524">
    <property type="term" value="F:ATP binding"/>
    <property type="evidence" value="ECO:0007669"/>
    <property type="project" value="UniProtKB-KW"/>
</dbReference>
<evidence type="ECO:0000256" key="3">
    <source>
        <dbReference type="ARBA" id="ARBA00004799"/>
    </source>
</evidence>
<dbReference type="Pfam" id="PF08245">
    <property type="entry name" value="Mur_ligase_M"/>
    <property type="match status" value="1"/>
</dbReference>
<dbReference type="InterPro" id="IPR001645">
    <property type="entry name" value="Folylpolyglutamate_synth"/>
</dbReference>
<dbReference type="InterPro" id="IPR013221">
    <property type="entry name" value="Mur_ligase_cen"/>
</dbReference>
<dbReference type="Pfam" id="PF02875">
    <property type="entry name" value="Mur_ligase_C"/>
    <property type="match status" value="1"/>
</dbReference>
<evidence type="ECO:0000256" key="17">
    <source>
        <dbReference type="ARBA" id="ARBA00030592"/>
    </source>
</evidence>
<name>A0A1T4LKE7_9GAMM</name>
<evidence type="ECO:0000256" key="5">
    <source>
        <dbReference type="ARBA" id="ARBA00008276"/>
    </source>
</evidence>
<evidence type="ECO:0000313" key="26">
    <source>
        <dbReference type="EMBL" id="OPX56624.1"/>
    </source>
</evidence>
<keyword evidence="27" id="KW-1185">Reference proteome</keyword>
<evidence type="ECO:0000256" key="22">
    <source>
        <dbReference type="ARBA" id="ARBA00049161"/>
    </source>
</evidence>
<evidence type="ECO:0000256" key="6">
    <source>
        <dbReference type="ARBA" id="ARBA00011245"/>
    </source>
</evidence>
<dbReference type="PIRSF" id="PIRSF001563">
    <property type="entry name" value="Folylpolyglu_synth"/>
    <property type="match status" value="1"/>
</dbReference>
<dbReference type="STRING" id="64969.SAMN02745127_00513"/>
<feature type="domain" description="Mur ligase C-terminal" evidence="24">
    <location>
        <begin position="304"/>
        <end position="422"/>
    </location>
</feature>
<evidence type="ECO:0000256" key="21">
    <source>
        <dbReference type="ARBA" id="ARBA00049035"/>
    </source>
</evidence>
<evidence type="ECO:0000256" key="4">
    <source>
        <dbReference type="ARBA" id="ARBA00005150"/>
    </source>
</evidence>
<comment type="function">
    <text evidence="2">Functions in two distinct reactions of the de novo folate biosynthetic pathway. Catalyzes the addition of a glutamate residue to dihydropteroate (7,8-dihydropteroate or H2Pte) to form dihydrofolate (7,8-dihydrofolate monoglutamate or H2Pte-Glu). Also catalyzes successive additions of L-glutamate to tetrahydrofolate or 10-formyltetrahydrofolate or 5,10-methylenetetrahydrofolate, leading to folylpolyglutamate derivatives.</text>
</comment>
<evidence type="ECO:0000256" key="15">
    <source>
        <dbReference type="ARBA" id="ARBA00022909"/>
    </source>
</evidence>
<comment type="pathway">
    <text evidence="4">Cofactor biosynthesis; tetrahydrofolylpolyglutamate biosynthesis.</text>
</comment>
<protein>
    <recommendedName>
        <fullName evidence="9">Dihydrofolate synthase/folylpolyglutamate synthase</fullName>
        <ecNumber evidence="7">6.3.2.12</ecNumber>
        <ecNumber evidence="8">6.3.2.17</ecNumber>
    </recommendedName>
    <alternativeName>
        <fullName evidence="18">Folylpoly-gamma-glutamate synthetase-dihydrofolate synthetase</fullName>
    </alternativeName>
    <alternativeName>
        <fullName evidence="16">Folylpolyglutamate synthetase</fullName>
    </alternativeName>
    <alternativeName>
        <fullName evidence="17">Tetrahydrofolylpolyglutamate synthase</fullName>
    </alternativeName>
</protein>
<evidence type="ECO:0000256" key="9">
    <source>
        <dbReference type="ARBA" id="ARBA00019357"/>
    </source>
</evidence>
<evidence type="ECO:0000256" key="19">
    <source>
        <dbReference type="ARBA" id="ARBA00047493"/>
    </source>
</evidence>
<dbReference type="InterPro" id="IPR036615">
    <property type="entry name" value="Mur_ligase_C_dom_sf"/>
</dbReference>
<dbReference type="OrthoDB" id="9809356at2"/>
<evidence type="ECO:0000256" key="1">
    <source>
        <dbReference type="ARBA" id="ARBA00001946"/>
    </source>
</evidence>
<dbReference type="RefSeq" id="WP_139776573.1">
    <property type="nucleotide sequence ID" value="NZ_FUXG01000002.1"/>
</dbReference>
<dbReference type="GO" id="GO:0046654">
    <property type="term" value="P:tetrahydrofolate biosynthetic process"/>
    <property type="evidence" value="ECO:0007669"/>
    <property type="project" value="UniProtKB-UniPathway"/>
</dbReference>
<keyword evidence="13 23" id="KW-0067">ATP-binding</keyword>
<evidence type="ECO:0000256" key="13">
    <source>
        <dbReference type="ARBA" id="ARBA00022840"/>
    </source>
</evidence>
<comment type="catalytic activity">
    <reaction evidence="20">
        <text>10-formyltetrahydrofolyl-(gamma-L-Glu)(n) + L-glutamate + ATP = 10-formyltetrahydrofolyl-(gamma-L-Glu)(n+1) + ADP + phosphate + H(+)</text>
        <dbReference type="Rhea" id="RHEA:51904"/>
        <dbReference type="Rhea" id="RHEA-COMP:13088"/>
        <dbReference type="Rhea" id="RHEA-COMP:14300"/>
        <dbReference type="ChEBI" id="CHEBI:15378"/>
        <dbReference type="ChEBI" id="CHEBI:29985"/>
        <dbReference type="ChEBI" id="CHEBI:30616"/>
        <dbReference type="ChEBI" id="CHEBI:43474"/>
        <dbReference type="ChEBI" id="CHEBI:134413"/>
        <dbReference type="ChEBI" id="CHEBI:456216"/>
        <dbReference type="EC" id="6.3.2.17"/>
    </reaction>
</comment>
<evidence type="ECO:0000259" key="25">
    <source>
        <dbReference type="Pfam" id="PF08245"/>
    </source>
</evidence>
<comment type="pathway">
    <text evidence="3">Cofactor biosynthesis; tetrahydrofolate biosynthesis; 7,8-dihydrofolate from 2-amino-4-hydroxy-6-hydroxymethyl-7,8-dihydropteridine diphosphate and 4-aminobenzoate: step 2/2.</text>
</comment>
<evidence type="ECO:0000313" key="27">
    <source>
        <dbReference type="Proteomes" id="UP000191418"/>
    </source>
</evidence>
<evidence type="ECO:0000256" key="16">
    <source>
        <dbReference type="ARBA" id="ARBA00030048"/>
    </source>
</evidence>
<dbReference type="Gene3D" id="3.90.190.20">
    <property type="entry name" value="Mur ligase, C-terminal domain"/>
    <property type="match status" value="1"/>
</dbReference>
<dbReference type="EC" id="6.3.2.17" evidence="8"/>
<evidence type="ECO:0000256" key="11">
    <source>
        <dbReference type="ARBA" id="ARBA00022723"/>
    </source>
</evidence>
<reference evidence="26 27" key="1">
    <citation type="submission" date="2017-01" db="EMBL/GenBank/DDBJ databases">
        <title>Genome Sequencing of a Marine Spirillum, Oceanospirillum multiglobuliferum ATCC 33336, from Japan.</title>
        <authorList>
            <person name="Carney J.G."/>
            <person name="Trachtenberg A.M."/>
            <person name="Rheaume B.A."/>
            <person name="Linnane J.D."/>
            <person name="Pitts N.L."/>
            <person name="Mykles D.L."/>
            <person name="Maclea K.S."/>
        </authorList>
    </citation>
    <scope>NUCLEOTIDE SEQUENCE [LARGE SCALE GENOMIC DNA]</scope>
    <source>
        <strain evidence="26 27">ATCC 33336</strain>
    </source>
</reference>
<evidence type="ECO:0000256" key="10">
    <source>
        <dbReference type="ARBA" id="ARBA00022598"/>
    </source>
</evidence>
<evidence type="ECO:0000256" key="18">
    <source>
        <dbReference type="ARBA" id="ARBA00032510"/>
    </source>
</evidence>
<dbReference type="GO" id="GO:0046872">
    <property type="term" value="F:metal ion binding"/>
    <property type="evidence" value="ECO:0007669"/>
    <property type="project" value="UniProtKB-KW"/>
</dbReference>
<evidence type="ECO:0000256" key="7">
    <source>
        <dbReference type="ARBA" id="ARBA00013023"/>
    </source>
</evidence>
<dbReference type="InterPro" id="IPR036565">
    <property type="entry name" value="Mur-like_cat_sf"/>
</dbReference>
<gene>
    <name evidence="26" type="ORF">BTE48_01610</name>
</gene>
<accession>A0A1T4LKE7</accession>
<dbReference type="SUPFAM" id="SSF53244">
    <property type="entry name" value="MurD-like peptide ligases, peptide-binding domain"/>
    <property type="match status" value="1"/>
</dbReference>
<evidence type="ECO:0000256" key="20">
    <source>
        <dbReference type="ARBA" id="ARBA00047808"/>
    </source>
</evidence>
<comment type="subunit">
    <text evidence="6">Monomer.</text>
</comment>
<dbReference type="SUPFAM" id="SSF53623">
    <property type="entry name" value="MurD-like peptide ligases, catalytic domain"/>
    <property type="match status" value="1"/>
</dbReference>
<keyword evidence="15" id="KW-0289">Folate biosynthesis</keyword>
<dbReference type="NCBIfam" id="NF008101">
    <property type="entry name" value="PRK10846.1"/>
    <property type="match status" value="1"/>
</dbReference>
<keyword evidence="12 23" id="KW-0547">Nucleotide-binding</keyword>
<dbReference type="PANTHER" id="PTHR11136">
    <property type="entry name" value="FOLYLPOLYGLUTAMATE SYNTHASE-RELATED"/>
    <property type="match status" value="1"/>
</dbReference>
<keyword evidence="11" id="KW-0479">Metal-binding</keyword>
<dbReference type="AlphaFoldDB" id="A0A1T4LKE7"/>
<dbReference type="UniPathway" id="UPA00077">
    <property type="reaction ID" value="UER00157"/>
</dbReference>
<dbReference type="EMBL" id="MTSM01000002">
    <property type="protein sequence ID" value="OPX56624.1"/>
    <property type="molecule type" value="Genomic_DNA"/>
</dbReference>
<comment type="caution">
    <text evidence="26">The sequence shown here is derived from an EMBL/GenBank/DDBJ whole genome shotgun (WGS) entry which is preliminary data.</text>
</comment>
<dbReference type="InterPro" id="IPR018109">
    <property type="entry name" value="Folylpolyglutamate_synth_CS"/>
</dbReference>
<evidence type="ECO:0000256" key="2">
    <source>
        <dbReference type="ARBA" id="ARBA00002714"/>
    </source>
</evidence>
<feature type="domain" description="Mur ligase central" evidence="25">
    <location>
        <begin position="61"/>
        <end position="200"/>
    </location>
</feature>
<keyword evidence="14" id="KW-0460">Magnesium</keyword>
<dbReference type="PANTHER" id="PTHR11136:SF0">
    <property type="entry name" value="DIHYDROFOLATE SYNTHETASE-RELATED"/>
    <property type="match status" value="1"/>
</dbReference>
<dbReference type="EC" id="6.3.2.12" evidence="7"/>
<comment type="catalytic activity">
    <reaction evidence="22">
        <text>7,8-dihydropteroate + L-glutamate + ATP = 7,8-dihydrofolate + ADP + phosphate + H(+)</text>
        <dbReference type="Rhea" id="RHEA:23584"/>
        <dbReference type="ChEBI" id="CHEBI:15378"/>
        <dbReference type="ChEBI" id="CHEBI:17839"/>
        <dbReference type="ChEBI" id="CHEBI:29985"/>
        <dbReference type="ChEBI" id="CHEBI:30616"/>
        <dbReference type="ChEBI" id="CHEBI:43474"/>
        <dbReference type="ChEBI" id="CHEBI:57451"/>
        <dbReference type="ChEBI" id="CHEBI:456216"/>
        <dbReference type="EC" id="6.3.2.12"/>
    </reaction>
</comment>
<keyword evidence="10 23" id="KW-0436">Ligase</keyword>
<comment type="cofactor">
    <cofactor evidence="1">
        <name>Mg(2+)</name>
        <dbReference type="ChEBI" id="CHEBI:18420"/>
    </cofactor>
</comment>
<organism evidence="26 27">
    <name type="scientific">Oceanospirillum multiglobuliferum</name>
    <dbReference type="NCBI Taxonomy" id="64969"/>
    <lineage>
        <taxon>Bacteria</taxon>
        <taxon>Pseudomonadati</taxon>
        <taxon>Pseudomonadota</taxon>
        <taxon>Gammaproteobacteria</taxon>
        <taxon>Oceanospirillales</taxon>
        <taxon>Oceanospirillaceae</taxon>
        <taxon>Oceanospirillum</taxon>
    </lineage>
</organism>
<evidence type="ECO:0000259" key="24">
    <source>
        <dbReference type="Pfam" id="PF02875"/>
    </source>
</evidence>
<evidence type="ECO:0000256" key="12">
    <source>
        <dbReference type="ARBA" id="ARBA00022741"/>
    </source>
</evidence>
<comment type="catalytic activity">
    <reaction evidence="21">
        <text>(6R)-5,10-methylenetetrahydrofolyl-(gamma-L-Glu)(n) + L-glutamate + ATP = (6R)-5,10-methylenetetrahydrofolyl-(gamma-L-Glu)(n+1) + ADP + phosphate + H(+)</text>
        <dbReference type="Rhea" id="RHEA:51912"/>
        <dbReference type="Rhea" id="RHEA-COMP:13257"/>
        <dbReference type="Rhea" id="RHEA-COMP:13258"/>
        <dbReference type="ChEBI" id="CHEBI:15378"/>
        <dbReference type="ChEBI" id="CHEBI:29985"/>
        <dbReference type="ChEBI" id="CHEBI:30616"/>
        <dbReference type="ChEBI" id="CHEBI:43474"/>
        <dbReference type="ChEBI" id="CHEBI:136572"/>
        <dbReference type="ChEBI" id="CHEBI:456216"/>
        <dbReference type="EC" id="6.3.2.17"/>
    </reaction>
</comment>
<dbReference type="InterPro" id="IPR004101">
    <property type="entry name" value="Mur_ligase_C"/>
</dbReference>
<dbReference type="FunFam" id="3.40.1190.10:FF:000004">
    <property type="entry name" value="Dihydrofolate synthase/folylpolyglutamate synthase"/>
    <property type="match status" value="1"/>
</dbReference>
<dbReference type="NCBIfam" id="TIGR01499">
    <property type="entry name" value="folC"/>
    <property type="match status" value="1"/>
</dbReference>
<dbReference type="Gene3D" id="3.40.1190.10">
    <property type="entry name" value="Mur-like, catalytic domain"/>
    <property type="match status" value="1"/>
</dbReference>